<dbReference type="Pfam" id="PF13328">
    <property type="entry name" value="HD_4"/>
    <property type="match status" value="1"/>
</dbReference>
<gene>
    <name evidence="1" type="ORF">C8D99_1336</name>
</gene>
<dbReference type="PANTHER" id="PTHR46246:SF1">
    <property type="entry name" value="GUANOSINE-3',5'-BIS(DIPHOSPHATE) 3'-PYROPHOSPHOHYDROLASE MESH1"/>
    <property type="match status" value="1"/>
</dbReference>
<evidence type="ECO:0000313" key="2">
    <source>
        <dbReference type="Proteomes" id="UP000295066"/>
    </source>
</evidence>
<name>A0A4R8M0Y0_9BACT</name>
<proteinExistence type="predicted"/>
<dbReference type="PANTHER" id="PTHR46246">
    <property type="entry name" value="GUANOSINE-3',5'-BIS(DIPHOSPHATE) 3'-PYROPHOSPHOHYDROLASE MESH1"/>
    <property type="match status" value="1"/>
</dbReference>
<protein>
    <submittedName>
        <fullName evidence="1">HD domain-containing protein</fullName>
    </submittedName>
</protein>
<keyword evidence="2" id="KW-1185">Reference proteome</keyword>
<sequence length="140" mass="15416">MSTLDRAIEIARKAHEGQFDKGGAPYIGHPLRVMERVGPEEAKMAAALHDVVEDSSVTLGDLRAEGFPESVVEAVEALTKRPGESYEDFILRAAANKTARTVKLADLLDNCDLSRIPDPGPEDCERLRKYQEAIDLIRSL</sequence>
<dbReference type="Proteomes" id="UP000295066">
    <property type="component" value="Unassembled WGS sequence"/>
</dbReference>
<dbReference type="Gene3D" id="1.10.3210.10">
    <property type="entry name" value="Hypothetical protein af1432"/>
    <property type="match status" value="1"/>
</dbReference>
<dbReference type="AlphaFoldDB" id="A0A4R8M0Y0"/>
<dbReference type="EMBL" id="SORI01000033">
    <property type="protein sequence ID" value="TDY53044.1"/>
    <property type="molecule type" value="Genomic_DNA"/>
</dbReference>
<evidence type="ECO:0000313" key="1">
    <source>
        <dbReference type="EMBL" id="TDY53044.1"/>
    </source>
</evidence>
<organism evidence="1 2">
    <name type="scientific">Aminivibrio pyruvatiphilus</name>
    <dbReference type="NCBI Taxonomy" id="1005740"/>
    <lineage>
        <taxon>Bacteria</taxon>
        <taxon>Thermotogati</taxon>
        <taxon>Synergistota</taxon>
        <taxon>Synergistia</taxon>
        <taxon>Synergistales</taxon>
        <taxon>Aminobacteriaceae</taxon>
        <taxon>Aminivibrio</taxon>
    </lineage>
</organism>
<dbReference type="InterPro" id="IPR052194">
    <property type="entry name" value="MESH1"/>
</dbReference>
<reference evidence="1 2" key="1">
    <citation type="submission" date="2019-03" db="EMBL/GenBank/DDBJ databases">
        <title>Genomic Encyclopedia of Type Strains, Phase IV (KMG-IV): sequencing the most valuable type-strain genomes for metagenomic binning, comparative biology and taxonomic classification.</title>
        <authorList>
            <person name="Goeker M."/>
        </authorList>
    </citation>
    <scope>NUCLEOTIDE SEQUENCE [LARGE SCALE GENOMIC DNA]</scope>
    <source>
        <strain evidence="1 2">DSM 25964</strain>
    </source>
</reference>
<dbReference type="OrthoDB" id="9802385at2"/>
<accession>A0A4R8M0Y0</accession>
<dbReference type="SUPFAM" id="SSF109604">
    <property type="entry name" value="HD-domain/PDEase-like"/>
    <property type="match status" value="1"/>
</dbReference>
<dbReference type="RefSeq" id="WP_133959182.1">
    <property type="nucleotide sequence ID" value="NZ_SORI01000033.1"/>
</dbReference>
<comment type="caution">
    <text evidence="1">The sequence shown here is derived from an EMBL/GenBank/DDBJ whole genome shotgun (WGS) entry which is preliminary data.</text>
</comment>
<dbReference type="GO" id="GO:0008893">
    <property type="term" value="F:guanosine-3',5'-bis(diphosphate) 3'-diphosphatase activity"/>
    <property type="evidence" value="ECO:0007669"/>
    <property type="project" value="TreeGrafter"/>
</dbReference>